<gene>
    <name evidence="1" type="ORF">ACELLULO517_07760</name>
</gene>
<dbReference type="EMBL" id="JAESVA010000002">
    <property type="protein sequence ID" value="MCB8880127.1"/>
    <property type="molecule type" value="Genomic_DNA"/>
</dbReference>
<dbReference type="Proteomes" id="UP000721844">
    <property type="component" value="Unassembled WGS sequence"/>
</dbReference>
<keyword evidence="2" id="KW-1185">Reference proteome</keyword>
<protein>
    <submittedName>
        <fullName evidence="1">Uncharacterized protein</fullName>
    </submittedName>
</protein>
<reference evidence="1 2" key="1">
    <citation type="journal article" date="2021" name="Microorganisms">
        <title>Acidisoma silvae sp. nov. and Acidisomacellulosilytica sp. nov., Two Acidophilic Bacteria Isolated from Decaying Wood, Hydrolyzing Cellulose and Producing Poly-3-hydroxybutyrate.</title>
        <authorList>
            <person name="Mieszkin S."/>
            <person name="Pouder E."/>
            <person name="Uroz S."/>
            <person name="Simon-Colin C."/>
            <person name="Alain K."/>
        </authorList>
    </citation>
    <scope>NUCLEOTIDE SEQUENCE [LARGE SCALE GENOMIC DNA]</scope>
    <source>
        <strain evidence="1 2">HW T5.17</strain>
    </source>
</reference>
<name>A0A964E3C3_9PROT</name>
<evidence type="ECO:0000313" key="1">
    <source>
        <dbReference type="EMBL" id="MCB8880127.1"/>
    </source>
</evidence>
<comment type="caution">
    <text evidence="1">The sequence shown here is derived from an EMBL/GenBank/DDBJ whole genome shotgun (WGS) entry which is preliminary data.</text>
</comment>
<sequence length="113" mass="11780">MANPISRVITATGTYVFALDYMINPLNVAWEVQVLGTGSYELDATTDAIDFTVGVGYGVQVSPNPVWDVVQAAGTTASANGVITAPRQALRLVVATVTGAGVKINIIQPMSIN</sequence>
<proteinExistence type="predicted"/>
<evidence type="ECO:0000313" key="2">
    <source>
        <dbReference type="Proteomes" id="UP000721844"/>
    </source>
</evidence>
<dbReference type="AlphaFoldDB" id="A0A964E3C3"/>
<accession>A0A964E3C3</accession>
<organism evidence="1 2">
    <name type="scientific">Acidisoma cellulosilyticum</name>
    <dbReference type="NCBI Taxonomy" id="2802395"/>
    <lineage>
        <taxon>Bacteria</taxon>
        <taxon>Pseudomonadati</taxon>
        <taxon>Pseudomonadota</taxon>
        <taxon>Alphaproteobacteria</taxon>
        <taxon>Acetobacterales</taxon>
        <taxon>Acidocellaceae</taxon>
        <taxon>Acidisoma</taxon>
    </lineage>
</organism>
<dbReference type="RefSeq" id="WP_227306733.1">
    <property type="nucleotide sequence ID" value="NZ_JAESVA010000002.1"/>
</dbReference>